<feature type="domain" description="HTH araC/xylS-type" evidence="4">
    <location>
        <begin position="205"/>
        <end position="285"/>
    </location>
</feature>
<dbReference type="AlphaFoldDB" id="A0A162FYZ6"/>
<keyword evidence="7" id="KW-1185">Reference proteome</keyword>
<dbReference type="Proteomes" id="UP000076717">
    <property type="component" value="Unassembled WGS sequence"/>
</dbReference>
<evidence type="ECO:0000313" key="8">
    <source>
        <dbReference type="Proteomes" id="UP000465031"/>
    </source>
</evidence>
<keyword evidence="3" id="KW-0804">Transcription</keyword>
<dbReference type="InterPro" id="IPR018060">
    <property type="entry name" value="HTH_AraC"/>
</dbReference>
<dbReference type="InterPro" id="IPR050204">
    <property type="entry name" value="AraC_XylS_family_regulators"/>
</dbReference>
<dbReference type="EMBL" id="CP047186">
    <property type="protein sequence ID" value="QHC56483.1"/>
    <property type="molecule type" value="Genomic_DNA"/>
</dbReference>
<dbReference type="RefSeq" id="WP_068209666.1">
    <property type="nucleotide sequence ID" value="NZ_CP047186.1"/>
</dbReference>
<evidence type="ECO:0000256" key="1">
    <source>
        <dbReference type="ARBA" id="ARBA00023015"/>
    </source>
</evidence>
<keyword evidence="1" id="KW-0805">Transcription regulation</keyword>
<dbReference type="KEGG" id="rte:GSU10_13160"/>
<accession>A0A162FYZ6</accession>
<evidence type="ECO:0000313" key="6">
    <source>
        <dbReference type="EMBL" id="QHC56483.1"/>
    </source>
</evidence>
<keyword evidence="2" id="KW-0238">DNA-binding</keyword>
<dbReference type="PROSITE" id="PS01124">
    <property type="entry name" value="HTH_ARAC_FAMILY_2"/>
    <property type="match status" value="1"/>
</dbReference>
<dbReference type="EMBL" id="LIIN01000031">
    <property type="protein sequence ID" value="KZX21620.1"/>
    <property type="molecule type" value="Genomic_DNA"/>
</dbReference>
<organism evidence="5 7">
    <name type="scientific">Rathayibacter tanaceti</name>
    <dbReference type="NCBI Taxonomy" id="1671680"/>
    <lineage>
        <taxon>Bacteria</taxon>
        <taxon>Bacillati</taxon>
        <taxon>Actinomycetota</taxon>
        <taxon>Actinomycetes</taxon>
        <taxon>Micrococcales</taxon>
        <taxon>Microbacteriaceae</taxon>
        <taxon>Rathayibacter</taxon>
    </lineage>
</organism>
<evidence type="ECO:0000259" key="4">
    <source>
        <dbReference type="PROSITE" id="PS01124"/>
    </source>
</evidence>
<proteinExistence type="predicted"/>
<dbReference type="PANTHER" id="PTHR46796:SF13">
    <property type="entry name" value="HTH-TYPE TRANSCRIPTIONAL ACTIVATOR RHAS"/>
    <property type="match status" value="1"/>
</dbReference>
<sequence>MRVPEARASGDLGVALVGDEAADWLVGQGMRVVSPGKELRVLGDRLQIGDVTVRRLYHSGRRVIRQPTESGLLLCMLVDGEIGLASRDEEMSLMKGEGYLSVEKEDHTVISESSYGVVEVEVSALFSSRFGVPIPARVTRIEQDSGSLRILLATVISTLNAASTLTASSWGHLAGCIESAAAAVVSECGPSLAQGTPTVVGRLLARADAVLRTHYADESFGVGALAEILAVSTSSLHAAFSMIGTTPMRELRRVRVDAALRILGRRSEVRREDEEEAARLVGFSSRRALVAARRAVDAEERIESLPHRSAL</sequence>
<dbReference type="Proteomes" id="UP000465031">
    <property type="component" value="Chromosome"/>
</dbReference>
<gene>
    <name evidence="5" type="ORF">ACH61_01222</name>
    <name evidence="6" type="ORF">GSU10_13160</name>
</gene>
<protein>
    <submittedName>
        <fullName evidence="5">Helix-turn-helix domain protein</fullName>
    </submittedName>
</protein>
<dbReference type="GO" id="GO:0043565">
    <property type="term" value="F:sequence-specific DNA binding"/>
    <property type="evidence" value="ECO:0007669"/>
    <property type="project" value="InterPro"/>
</dbReference>
<evidence type="ECO:0000313" key="5">
    <source>
        <dbReference type="EMBL" id="KZX21620.1"/>
    </source>
</evidence>
<dbReference type="GO" id="GO:0003700">
    <property type="term" value="F:DNA-binding transcription factor activity"/>
    <property type="evidence" value="ECO:0007669"/>
    <property type="project" value="InterPro"/>
</dbReference>
<evidence type="ECO:0000256" key="2">
    <source>
        <dbReference type="ARBA" id="ARBA00023125"/>
    </source>
</evidence>
<reference evidence="8" key="2">
    <citation type="submission" date="2019-12" db="EMBL/GenBank/DDBJ databases">
        <title>Complete and draft genome sequences of new strains and members of some known species of the genus Rathayibacter isolated from plants.</title>
        <authorList>
            <person name="Tarlachkov S.V."/>
            <person name="Starodumova I.P."/>
            <person name="Dorofeeva L.V."/>
            <person name="Prisyazhnaya N.V."/>
            <person name="Leyn S."/>
            <person name="Zlamal J."/>
            <person name="Elan M."/>
            <person name="Osterman A.L."/>
            <person name="Nadler S."/>
            <person name="Subbotin S.A."/>
            <person name="Evtushenko L.I."/>
        </authorList>
    </citation>
    <scope>NUCLEOTIDE SEQUENCE [LARGE SCALE GENOMIC DNA]</scope>
    <source>
        <strain evidence="8">VKM Ac-2761</strain>
    </source>
</reference>
<evidence type="ECO:0000313" key="7">
    <source>
        <dbReference type="Proteomes" id="UP000076717"/>
    </source>
</evidence>
<name>A0A162FYZ6_9MICO</name>
<reference evidence="5 7" key="1">
    <citation type="submission" date="2015-08" db="EMBL/GenBank/DDBJ databases">
        <title>Draft Genome Sequence of Rathayibacter sp. Strain VKM Ac-2596 Isolated from Leaf Gall Induced by Plant-Parasitic Nematodes.</title>
        <authorList>
            <person name="Vasilenko O.V."/>
            <person name="Starodumova I.P."/>
            <person name="Tarlachkov S.V."/>
            <person name="Dorofeeva L.V."/>
            <person name="Evtushenko L.I."/>
        </authorList>
    </citation>
    <scope>NUCLEOTIDE SEQUENCE [LARGE SCALE GENOMIC DNA]</scope>
    <source>
        <strain evidence="5 7">VKM Ac-2596</strain>
    </source>
</reference>
<reference evidence="6" key="3">
    <citation type="submission" date="2019-12" db="EMBL/GenBank/DDBJ databases">
        <title>Complete and Draft Genome Sequences of New Strains and Members of Some Known Species of the Genus Rathayibacter isolated from Plants.</title>
        <authorList>
            <person name="Tarlachkov S.V."/>
            <person name="Starodumova I.P."/>
            <person name="Dorofeeva L.V."/>
            <person name="Prisyazhnaya N.V."/>
            <person name="Leyn S.A."/>
            <person name="Zlamal J.E."/>
            <person name="Elane M.L."/>
            <person name="Osterman A.L."/>
            <person name="Nadler S.A."/>
            <person name="Subbotin S.A."/>
            <person name="Evtushenko L.I."/>
        </authorList>
    </citation>
    <scope>NUCLEOTIDE SEQUENCE</scope>
    <source>
        <strain evidence="6">VKM Ac-2761</strain>
    </source>
</reference>
<dbReference type="Gene3D" id="1.10.10.60">
    <property type="entry name" value="Homeodomain-like"/>
    <property type="match status" value="1"/>
</dbReference>
<evidence type="ECO:0000256" key="3">
    <source>
        <dbReference type="ARBA" id="ARBA00023163"/>
    </source>
</evidence>
<dbReference type="PANTHER" id="PTHR46796">
    <property type="entry name" value="HTH-TYPE TRANSCRIPTIONAL ACTIVATOR RHAS-RELATED"/>
    <property type="match status" value="1"/>
</dbReference>